<feature type="compositionally biased region" description="Polar residues" evidence="14">
    <location>
        <begin position="460"/>
        <end position="476"/>
    </location>
</feature>
<keyword evidence="8 12" id="KW-0967">Endosome</keyword>
<feature type="region of interest" description="Disordered" evidence="14">
    <location>
        <begin position="278"/>
        <end position="311"/>
    </location>
</feature>
<comment type="subcellular location">
    <subcellularLocation>
        <location evidence="2 12">Endosome membrane</location>
        <topology evidence="2 12">Peripheral membrane protein</topology>
        <orientation evidence="2 12">Cytoplasmic side</orientation>
    </subcellularLocation>
</comment>
<dbReference type="PIRSF" id="PIRSF036956">
    <property type="entry name" value="Hrs_Vps27"/>
    <property type="match status" value="1"/>
</dbReference>
<evidence type="ECO:0000313" key="18">
    <source>
        <dbReference type="Proteomes" id="UP001309876"/>
    </source>
</evidence>
<feature type="region of interest" description="Disordered" evidence="14">
    <location>
        <begin position="327"/>
        <end position="354"/>
    </location>
</feature>
<dbReference type="GO" id="GO:0006623">
    <property type="term" value="P:protein targeting to vacuole"/>
    <property type="evidence" value="ECO:0007669"/>
    <property type="project" value="TreeGrafter"/>
</dbReference>
<dbReference type="InterPro" id="IPR049425">
    <property type="entry name" value="Vps27_GAT-like"/>
</dbReference>
<dbReference type="PROSITE" id="PS50179">
    <property type="entry name" value="VHS"/>
    <property type="match status" value="1"/>
</dbReference>
<dbReference type="SMART" id="SM00288">
    <property type="entry name" value="VHS"/>
    <property type="match status" value="1"/>
</dbReference>
<evidence type="ECO:0000259" key="15">
    <source>
        <dbReference type="PROSITE" id="PS50178"/>
    </source>
</evidence>
<feature type="region of interest" description="Disordered" evidence="14">
    <location>
        <begin position="460"/>
        <end position="651"/>
    </location>
</feature>
<dbReference type="Gene3D" id="6.10.140.100">
    <property type="match status" value="1"/>
</dbReference>
<evidence type="ECO:0000256" key="8">
    <source>
        <dbReference type="ARBA" id="ARBA00022753"/>
    </source>
</evidence>
<name>A0AAN7Y5I1_9EURO</name>
<evidence type="ECO:0000256" key="3">
    <source>
        <dbReference type="ARBA" id="ARBA00008597"/>
    </source>
</evidence>
<sequence>MAGWLYSGTSALDEQIEKATSSSLEDIAMSLEISDMIRSKTVQPKDAMRSLKKRIGNKNPNIQISTLKLTDTCVKNGGQHFLTEIASREFMDNLVSLLKVYGPAALDEVVKQKILELIQDWASASQGRYDLAYINQVYQTLIREGFKFPPKADVSSSMIDSSAPPEWTDSDVCMRCRTAFTFTNRKHHCRNCGNVFDQQCSSKTIPLPHLGILQPVRVDDGCYEKLQSKNKLAGAPERRVSFASRPHTMQPRDARIDSSFDEDLKRALQMSLEDAKGISNSGYVPQAQAKKEATRSSSAIRGTSNEDDEDADLKAAIALSLKEAEEQAKKHAASMKTQSSHTNSAGSSKPFIMPRNDYELSHTESENINLFATFVDRLQHQPPGTILREPQIQELYESIGKLRPKLARTLGETMSKNEALLDLHAKLSTVVRYYDRMLEERMNQTYQYGQQAYGGYSISSPASHSQPYQNYSSILPPSTMPNGAGPPSGAENYYFSNAQQQPHQLQRSYSYTNSQKANVPSSPYSQYPPGPPSQYGQPPSPIAYHNQPQPSQTPQLQPPNIYPTMPPPDQPYNNAPTSTPQTYSHPPPQQLQPQHSGYGAPPPQPDGYSYAQSQPQGTQQQAPAQNYYTQSQPPPQQQPAAPPPQENLIDL</sequence>
<dbReference type="CDD" id="cd15735">
    <property type="entry name" value="FYVE_spVPS27p_like"/>
    <property type="match status" value="1"/>
</dbReference>
<dbReference type="Pfam" id="PF02809">
    <property type="entry name" value="UIM"/>
    <property type="match status" value="2"/>
</dbReference>
<proteinExistence type="inferred from homology"/>
<dbReference type="SMART" id="SM00726">
    <property type="entry name" value="UIM"/>
    <property type="match status" value="2"/>
</dbReference>
<dbReference type="InterPro" id="IPR013083">
    <property type="entry name" value="Znf_RING/FYVE/PHD"/>
</dbReference>
<dbReference type="FunFam" id="1.25.40.90:FF:000031">
    <property type="entry name" value="Vacuolar protein sorting-associated protein 27"/>
    <property type="match status" value="1"/>
</dbReference>
<feature type="compositionally biased region" description="Low complexity" evidence="14">
    <location>
        <begin position="611"/>
        <end position="625"/>
    </location>
</feature>
<dbReference type="CDD" id="cd21385">
    <property type="entry name" value="GAT_Vps27"/>
    <property type="match status" value="1"/>
</dbReference>
<dbReference type="InterPro" id="IPR011011">
    <property type="entry name" value="Znf_FYVE_PHD"/>
</dbReference>
<feature type="domain" description="VHS" evidence="16">
    <location>
        <begin position="25"/>
        <end position="149"/>
    </location>
</feature>
<evidence type="ECO:0000256" key="5">
    <source>
        <dbReference type="ARBA" id="ARBA00017753"/>
    </source>
</evidence>
<gene>
    <name evidence="17" type="primary">VPS27</name>
    <name evidence="17" type="ORF">LTR05_006141</name>
</gene>
<dbReference type="InterPro" id="IPR003903">
    <property type="entry name" value="UIM_dom"/>
</dbReference>
<dbReference type="CDD" id="cd16979">
    <property type="entry name" value="VHS_Vps27"/>
    <property type="match status" value="1"/>
</dbReference>
<dbReference type="Gene3D" id="3.30.40.10">
    <property type="entry name" value="Zinc/RING finger domain, C3HC4 (zinc finger)"/>
    <property type="match status" value="1"/>
</dbReference>
<reference evidence="17 18" key="1">
    <citation type="submission" date="2023-08" db="EMBL/GenBank/DDBJ databases">
        <title>Black Yeasts Isolated from many extreme environments.</title>
        <authorList>
            <person name="Coleine C."/>
            <person name="Stajich J.E."/>
            <person name="Selbmann L."/>
        </authorList>
    </citation>
    <scope>NUCLEOTIDE SEQUENCE [LARGE SCALE GENOMIC DNA]</scope>
    <source>
        <strain evidence="17 18">CCFEE 5910</strain>
    </source>
</reference>
<dbReference type="PROSITE" id="PS50330">
    <property type="entry name" value="UIM"/>
    <property type="match status" value="2"/>
</dbReference>
<comment type="function">
    <text evidence="1 12">Component of the ESCRT-0 complex which is the sorting receptor for ubiquitinated cargo proteins at the multivesicular body (MVB) and recruits ESCRT-I to the MVB outer membrane.</text>
</comment>
<dbReference type="Gene3D" id="1.25.40.90">
    <property type="match status" value="1"/>
</dbReference>
<feature type="compositionally biased region" description="Pro residues" evidence="14">
    <location>
        <begin position="556"/>
        <end position="570"/>
    </location>
</feature>
<evidence type="ECO:0000313" key="17">
    <source>
        <dbReference type="EMBL" id="KAK5083638.1"/>
    </source>
</evidence>
<comment type="caution">
    <text evidence="17">The sequence shown here is derived from an EMBL/GenBank/DDBJ whole genome shotgun (WGS) entry which is preliminary data.</text>
</comment>
<dbReference type="SUPFAM" id="SSF48464">
    <property type="entry name" value="ENTH/VHS domain"/>
    <property type="match status" value="1"/>
</dbReference>
<keyword evidence="9 13" id="KW-0863">Zinc-finger</keyword>
<accession>A0AAN7Y5I1</accession>
<dbReference type="InterPro" id="IPR002014">
    <property type="entry name" value="VHS_dom"/>
</dbReference>
<dbReference type="Pfam" id="PF00790">
    <property type="entry name" value="VHS"/>
    <property type="match status" value="1"/>
</dbReference>
<evidence type="ECO:0000256" key="9">
    <source>
        <dbReference type="ARBA" id="ARBA00022771"/>
    </source>
</evidence>
<evidence type="ECO:0000256" key="11">
    <source>
        <dbReference type="ARBA" id="ARBA00023136"/>
    </source>
</evidence>
<evidence type="ECO:0000256" key="6">
    <source>
        <dbReference type="ARBA" id="ARBA00022723"/>
    </source>
</evidence>
<organism evidence="17 18">
    <name type="scientific">Lithohypha guttulata</name>
    <dbReference type="NCBI Taxonomy" id="1690604"/>
    <lineage>
        <taxon>Eukaryota</taxon>
        <taxon>Fungi</taxon>
        <taxon>Dikarya</taxon>
        <taxon>Ascomycota</taxon>
        <taxon>Pezizomycotina</taxon>
        <taxon>Eurotiomycetes</taxon>
        <taxon>Chaetothyriomycetidae</taxon>
        <taxon>Chaetothyriales</taxon>
        <taxon>Trichomeriaceae</taxon>
        <taxon>Lithohypha</taxon>
    </lineage>
</organism>
<evidence type="ECO:0000256" key="13">
    <source>
        <dbReference type="PROSITE-ProRule" id="PRU00091"/>
    </source>
</evidence>
<dbReference type="InterPro" id="IPR000306">
    <property type="entry name" value="Znf_FYVE"/>
</dbReference>
<dbReference type="GO" id="GO:0043328">
    <property type="term" value="P:protein transport to vacuole involved in ubiquitin-dependent protein catabolic process via the multivesicular body sorting pathway"/>
    <property type="evidence" value="ECO:0007669"/>
    <property type="project" value="TreeGrafter"/>
</dbReference>
<dbReference type="Pfam" id="PF21356">
    <property type="entry name" value="Vps27_GAT-like"/>
    <property type="match status" value="1"/>
</dbReference>
<feature type="compositionally biased region" description="Polar residues" evidence="14">
    <location>
        <begin position="335"/>
        <end position="347"/>
    </location>
</feature>
<feature type="compositionally biased region" description="Polar residues" evidence="14">
    <location>
        <begin position="571"/>
        <end position="584"/>
    </location>
</feature>
<dbReference type="PANTHER" id="PTHR47794">
    <property type="entry name" value="VACUOLAR PROTEIN SORTING-ASSOCIATED PROTEIN 27"/>
    <property type="match status" value="1"/>
</dbReference>
<evidence type="ECO:0000256" key="4">
    <source>
        <dbReference type="ARBA" id="ARBA00011446"/>
    </source>
</evidence>
<dbReference type="Gene3D" id="1.20.5.1940">
    <property type="match status" value="1"/>
</dbReference>
<dbReference type="InterPro" id="IPR017073">
    <property type="entry name" value="HGS/VPS27"/>
</dbReference>
<evidence type="ECO:0000256" key="10">
    <source>
        <dbReference type="ARBA" id="ARBA00022833"/>
    </source>
</evidence>
<evidence type="ECO:0000259" key="16">
    <source>
        <dbReference type="PROSITE" id="PS50179"/>
    </source>
</evidence>
<dbReference type="PROSITE" id="PS50178">
    <property type="entry name" value="ZF_FYVE"/>
    <property type="match status" value="1"/>
</dbReference>
<dbReference type="GO" id="GO:0010008">
    <property type="term" value="C:endosome membrane"/>
    <property type="evidence" value="ECO:0007669"/>
    <property type="project" value="UniProtKB-SubCell"/>
</dbReference>
<dbReference type="PANTHER" id="PTHR47794:SF1">
    <property type="entry name" value="VACUOLAR PROTEIN SORTING-ASSOCIATED PROTEIN 27"/>
    <property type="match status" value="1"/>
</dbReference>
<comment type="subunit">
    <text evidence="4 12">Component of the ESCRT-0 complex composed of HSE1 and VPS27.</text>
</comment>
<evidence type="ECO:0000256" key="7">
    <source>
        <dbReference type="ARBA" id="ARBA00022737"/>
    </source>
</evidence>
<dbReference type="GO" id="GO:0032266">
    <property type="term" value="F:phosphatidylinositol-3-phosphate binding"/>
    <property type="evidence" value="ECO:0007669"/>
    <property type="project" value="TreeGrafter"/>
</dbReference>
<feature type="domain" description="FYVE-type" evidence="15">
    <location>
        <begin position="167"/>
        <end position="227"/>
    </location>
</feature>
<keyword evidence="7" id="KW-0677">Repeat</keyword>
<dbReference type="AlphaFoldDB" id="A0AAN7Y5I1"/>
<keyword evidence="10" id="KW-0862">Zinc</keyword>
<dbReference type="GO" id="GO:0008270">
    <property type="term" value="F:zinc ion binding"/>
    <property type="evidence" value="ECO:0007669"/>
    <property type="project" value="UniProtKB-KW"/>
</dbReference>
<dbReference type="Pfam" id="PF01363">
    <property type="entry name" value="FYVE"/>
    <property type="match status" value="1"/>
</dbReference>
<protein>
    <recommendedName>
        <fullName evidence="5 12">Vacuolar protein sorting-associated protein 27</fullName>
    </recommendedName>
</protein>
<evidence type="ECO:0000256" key="1">
    <source>
        <dbReference type="ARBA" id="ARBA00003067"/>
    </source>
</evidence>
<dbReference type="GO" id="GO:0043130">
    <property type="term" value="F:ubiquitin binding"/>
    <property type="evidence" value="ECO:0007669"/>
    <property type="project" value="InterPro"/>
</dbReference>
<keyword evidence="11 12" id="KW-0472">Membrane</keyword>
<dbReference type="Proteomes" id="UP001309876">
    <property type="component" value="Unassembled WGS sequence"/>
</dbReference>
<keyword evidence="6" id="KW-0479">Metal-binding</keyword>
<feature type="compositionally biased region" description="Polar residues" evidence="14">
    <location>
        <begin position="494"/>
        <end position="519"/>
    </location>
</feature>
<dbReference type="InterPro" id="IPR008942">
    <property type="entry name" value="ENTH_VHS"/>
</dbReference>
<dbReference type="FunFam" id="3.30.40.10:FF:000161">
    <property type="entry name" value="Vacuolar protein sorting-associated protein 27"/>
    <property type="match status" value="1"/>
</dbReference>
<keyword evidence="18" id="KW-1185">Reference proteome</keyword>
<dbReference type="FunFam" id="1.20.5.1940:FF:000001">
    <property type="entry name" value="Vacuolar protein sorting-associated protein 27"/>
    <property type="match status" value="1"/>
</dbReference>
<evidence type="ECO:0000256" key="14">
    <source>
        <dbReference type="SAM" id="MobiDB-lite"/>
    </source>
</evidence>
<dbReference type="EMBL" id="JAVRRJ010000006">
    <property type="protein sequence ID" value="KAK5083638.1"/>
    <property type="molecule type" value="Genomic_DNA"/>
</dbReference>
<comment type="similarity">
    <text evidence="3 12">Belongs to the VPS27 family.</text>
</comment>
<dbReference type="InterPro" id="IPR017455">
    <property type="entry name" value="Znf_FYVE-rel"/>
</dbReference>
<dbReference type="GO" id="GO:0033565">
    <property type="term" value="C:ESCRT-0 complex"/>
    <property type="evidence" value="ECO:0007669"/>
    <property type="project" value="TreeGrafter"/>
</dbReference>
<feature type="compositionally biased region" description="Pro residues" evidence="14">
    <location>
        <begin position="632"/>
        <end position="645"/>
    </location>
</feature>
<evidence type="ECO:0000256" key="12">
    <source>
        <dbReference type="PIRNR" id="PIRNR036956"/>
    </source>
</evidence>
<dbReference type="SUPFAM" id="SSF57903">
    <property type="entry name" value="FYVE/PHD zinc finger"/>
    <property type="match status" value="1"/>
</dbReference>
<dbReference type="SMART" id="SM00064">
    <property type="entry name" value="FYVE"/>
    <property type="match status" value="1"/>
</dbReference>
<evidence type="ECO:0000256" key="2">
    <source>
        <dbReference type="ARBA" id="ARBA00004125"/>
    </source>
</evidence>